<protein>
    <submittedName>
        <fullName evidence="1">Uncharacterized protein</fullName>
    </submittedName>
</protein>
<reference evidence="1" key="1">
    <citation type="submission" date="2018-02" db="EMBL/GenBank/DDBJ databases">
        <title>Rhizophora mucronata_Transcriptome.</title>
        <authorList>
            <person name="Meera S.P."/>
            <person name="Sreeshan A."/>
            <person name="Augustine A."/>
        </authorList>
    </citation>
    <scope>NUCLEOTIDE SEQUENCE</scope>
    <source>
        <tissue evidence="1">Leaf</tissue>
    </source>
</reference>
<name>A0A2P2N2D7_RHIMU</name>
<proteinExistence type="predicted"/>
<accession>A0A2P2N2D7</accession>
<organism evidence="1">
    <name type="scientific">Rhizophora mucronata</name>
    <name type="common">Asiatic mangrove</name>
    <dbReference type="NCBI Taxonomy" id="61149"/>
    <lineage>
        <taxon>Eukaryota</taxon>
        <taxon>Viridiplantae</taxon>
        <taxon>Streptophyta</taxon>
        <taxon>Embryophyta</taxon>
        <taxon>Tracheophyta</taxon>
        <taxon>Spermatophyta</taxon>
        <taxon>Magnoliopsida</taxon>
        <taxon>eudicotyledons</taxon>
        <taxon>Gunneridae</taxon>
        <taxon>Pentapetalae</taxon>
        <taxon>rosids</taxon>
        <taxon>fabids</taxon>
        <taxon>Malpighiales</taxon>
        <taxon>Rhizophoraceae</taxon>
        <taxon>Rhizophora</taxon>
    </lineage>
</organism>
<sequence length="57" mass="6615">MQARCVYLCNFYECFMQEGENRYSNEIVSRPVEGTTGTRCGDLQLCDRCSMFQKTDS</sequence>
<dbReference type="AlphaFoldDB" id="A0A2P2N2D7"/>
<evidence type="ECO:0000313" key="1">
    <source>
        <dbReference type="EMBL" id="MBX36625.1"/>
    </source>
</evidence>
<dbReference type="EMBL" id="GGEC01056141">
    <property type="protein sequence ID" value="MBX36625.1"/>
    <property type="molecule type" value="Transcribed_RNA"/>
</dbReference>